<dbReference type="Gene3D" id="3.40.1230.10">
    <property type="entry name" value="MTH938-like"/>
    <property type="match status" value="1"/>
</dbReference>
<proteinExistence type="predicted"/>
<gene>
    <name evidence="1" type="ORF">DFR34_104174</name>
</gene>
<evidence type="ECO:0008006" key="3">
    <source>
        <dbReference type="Google" id="ProtNLM"/>
    </source>
</evidence>
<dbReference type="PANTHER" id="PTHR21192">
    <property type="entry name" value="NUCLEAR PROTEIN E3-3"/>
    <property type="match status" value="1"/>
</dbReference>
<accession>A0A318KXE9</accession>
<keyword evidence="2" id="KW-1185">Reference proteome</keyword>
<dbReference type="RefSeq" id="WP_110390082.1">
    <property type="nucleotide sequence ID" value="NZ_CALCOA010000126.1"/>
</dbReference>
<evidence type="ECO:0000313" key="1">
    <source>
        <dbReference type="EMBL" id="PXX80395.1"/>
    </source>
</evidence>
<dbReference type="Pfam" id="PF04430">
    <property type="entry name" value="DUF498"/>
    <property type="match status" value="1"/>
</dbReference>
<dbReference type="AlphaFoldDB" id="A0A318KXE9"/>
<dbReference type="InterPro" id="IPR036748">
    <property type="entry name" value="MTH938-like_sf"/>
</dbReference>
<comment type="caution">
    <text evidence="1">The sequence shown here is derived from an EMBL/GenBank/DDBJ whole genome shotgun (WGS) entry which is preliminary data.</text>
</comment>
<dbReference type="OrthoDB" id="9800373at2"/>
<sequence>MKLHLHTSPLNLVTQYGDGYLDVNQTRYTENVLITPEHVAPWGRAGFDGLSAEDFAALLEYTPEVVVFGAGARLRFPHPRLTAALTNAGIGVEVMDTGAACRTYNVLLSEDRRVLAAILL</sequence>
<evidence type="ECO:0000313" key="2">
    <source>
        <dbReference type="Proteomes" id="UP000247555"/>
    </source>
</evidence>
<dbReference type="CDD" id="cd05560">
    <property type="entry name" value="Xcc1710_like"/>
    <property type="match status" value="1"/>
</dbReference>
<dbReference type="PANTHER" id="PTHR21192:SF2">
    <property type="entry name" value="NADH DEHYDROGENASE [UBIQUINONE] 1 ALPHA SUBCOMPLEX ASSEMBLY FACTOR 3"/>
    <property type="match status" value="1"/>
</dbReference>
<dbReference type="Proteomes" id="UP000247555">
    <property type="component" value="Unassembled WGS sequence"/>
</dbReference>
<dbReference type="EMBL" id="QJKI01000004">
    <property type="protein sequence ID" value="PXX80395.1"/>
    <property type="molecule type" value="Genomic_DNA"/>
</dbReference>
<name>A0A318KXE9_9NEIS</name>
<dbReference type="InterPro" id="IPR007523">
    <property type="entry name" value="NDUFAF3/AAMDC"/>
</dbReference>
<organism evidence="1 2">
    <name type="scientific">Rivihabitans pingtungensis</name>
    <dbReference type="NCBI Taxonomy" id="1054498"/>
    <lineage>
        <taxon>Bacteria</taxon>
        <taxon>Pseudomonadati</taxon>
        <taxon>Pseudomonadota</taxon>
        <taxon>Betaproteobacteria</taxon>
        <taxon>Neisseriales</taxon>
        <taxon>Aquaspirillaceae</taxon>
        <taxon>Rivihabitans</taxon>
    </lineage>
</organism>
<dbReference type="SUPFAM" id="SSF64076">
    <property type="entry name" value="MTH938-like"/>
    <property type="match status" value="1"/>
</dbReference>
<protein>
    <recommendedName>
        <fullName evidence="3">Xcc1710-like domain-containing protein</fullName>
    </recommendedName>
</protein>
<reference evidence="1 2" key="1">
    <citation type="submission" date="2018-05" db="EMBL/GenBank/DDBJ databases">
        <title>Genomic Encyclopedia of Type Strains, Phase IV (KMG-IV): sequencing the most valuable type-strain genomes for metagenomic binning, comparative biology and taxonomic classification.</title>
        <authorList>
            <person name="Goeker M."/>
        </authorList>
    </citation>
    <scope>NUCLEOTIDE SEQUENCE [LARGE SCALE GENOMIC DNA]</scope>
    <source>
        <strain evidence="1 2">DSM 29661</strain>
    </source>
</reference>